<sequence>MHKTVEEGRAFARELVRRLENVSPKHQLIICPTALSLWAVGQELATSPVMLGAQNLDLGREGALTGALSGYLIHEAGARWVIVGHSERRNLFGETDALIGQKVAQAFEAHLRPILCVGESLDDYRSGQTFAVITRQIEAIFPYTNPEVLKSLVVAYEPVWAIGSGEVPEPEQANEVAGLIRQILSKQISDDANTVPVLYGGSVSSKNIHQFLEQAHIDGSLVGGASLQVDEFLKMADIGH</sequence>
<keyword evidence="3 6" id="KW-0963">Cytoplasm</keyword>
<comment type="subcellular location">
    <subcellularLocation>
        <location evidence="6 7">Cytoplasm</location>
    </subcellularLocation>
</comment>
<comment type="catalytic activity">
    <reaction evidence="6 7">
        <text>D-glyceraldehyde 3-phosphate = dihydroxyacetone phosphate</text>
        <dbReference type="Rhea" id="RHEA:18585"/>
        <dbReference type="ChEBI" id="CHEBI:57642"/>
        <dbReference type="ChEBI" id="CHEBI:59776"/>
        <dbReference type="EC" id="5.3.1.1"/>
    </reaction>
</comment>
<dbReference type="SUPFAM" id="SSF51351">
    <property type="entry name" value="Triosephosphate isomerase (TIM)"/>
    <property type="match status" value="1"/>
</dbReference>
<keyword evidence="5 6" id="KW-0413">Isomerase</keyword>
<dbReference type="EC" id="5.3.1.1" evidence="6 7"/>
<feature type="binding site" evidence="6">
    <location>
        <begin position="223"/>
        <end position="224"/>
    </location>
    <ligand>
        <name>substrate</name>
    </ligand>
</feature>
<dbReference type="GO" id="GO:0019563">
    <property type="term" value="P:glycerol catabolic process"/>
    <property type="evidence" value="ECO:0007669"/>
    <property type="project" value="TreeGrafter"/>
</dbReference>
<dbReference type="PROSITE" id="PS00171">
    <property type="entry name" value="TIM_1"/>
    <property type="match status" value="1"/>
</dbReference>
<dbReference type="GO" id="GO:0046166">
    <property type="term" value="P:glyceraldehyde-3-phosphate biosynthetic process"/>
    <property type="evidence" value="ECO:0007669"/>
    <property type="project" value="TreeGrafter"/>
</dbReference>
<feature type="binding site" evidence="6">
    <location>
        <position position="202"/>
    </location>
    <ligand>
        <name>substrate</name>
    </ligand>
</feature>
<dbReference type="InterPro" id="IPR035990">
    <property type="entry name" value="TIM_sf"/>
</dbReference>
<accession>A0A1R0IKU2</accession>
<feature type="active site" description="Proton acceptor" evidence="6">
    <location>
        <position position="157"/>
    </location>
</feature>
<dbReference type="AlphaFoldDB" id="A0A1R0IKU2"/>
<dbReference type="PROSITE" id="PS51440">
    <property type="entry name" value="TIM_2"/>
    <property type="match status" value="1"/>
</dbReference>
<comment type="caution">
    <text evidence="8">The sequence shown here is derived from an EMBL/GenBank/DDBJ whole genome shotgun (WGS) entry which is preliminary data.</text>
</comment>
<dbReference type="EMBL" id="PXYX01000006">
    <property type="protein sequence ID" value="PSR28522.1"/>
    <property type="molecule type" value="Genomic_DNA"/>
</dbReference>
<evidence type="ECO:0000256" key="4">
    <source>
        <dbReference type="ARBA" id="ARBA00023152"/>
    </source>
</evidence>
<comment type="similarity">
    <text evidence="1 6 7">Belongs to the triosephosphate isomerase family.</text>
</comment>
<dbReference type="CDD" id="cd00311">
    <property type="entry name" value="TIM"/>
    <property type="match status" value="1"/>
</dbReference>
<comment type="pathway">
    <text evidence="6 7">Carbohydrate biosynthesis; gluconeogenesis.</text>
</comment>
<dbReference type="PANTHER" id="PTHR21139">
    <property type="entry name" value="TRIOSEPHOSPHATE ISOMERASE"/>
    <property type="match status" value="1"/>
</dbReference>
<proteinExistence type="inferred from homology"/>
<feature type="binding site" evidence="6">
    <location>
        <position position="163"/>
    </location>
    <ligand>
        <name>substrate</name>
    </ligand>
</feature>
<evidence type="ECO:0000256" key="2">
    <source>
        <dbReference type="ARBA" id="ARBA00022432"/>
    </source>
</evidence>
<dbReference type="Pfam" id="PF00121">
    <property type="entry name" value="TIM"/>
    <property type="match status" value="1"/>
</dbReference>
<comment type="caution">
    <text evidence="6">Lacks conserved residue(s) required for the propagation of feature annotation.</text>
</comment>
<dbReference type="GO" id="GO:0004807">
    <property type="term" value="F:triose-phosphate isomerase activity"/>
    <property type="evidence" value="ECO:0007669"/>
    <property type="project" value="UniProtKB-UniRule"/>
</dbReference>
<evidence type="ECO:0000256" key="1">
    <source>
        <dbReference type="ARBA" id="ARBA00007422"/>
    </source>
</evidence>
<dbReference type="Gene3D" id="3.20.20.70">
    <property type="entry name" value="Aldolase class I"/>
    <property type="match status" value="1"/>
</dbReference>
<dbReference type="InterPro" id="IPR022896">
    <property type="entry name" value="TrioseP_Isoase_bac/euk"/>
</dbReference>
<dbReference type="Proteomes" id="UP000242705">
    <property type="component" value="Unassembled WGS sequence"/>
</dbReference>
<dbReference type="HAMAP" id="MF_00147_B">
    <property type="entry name" value="TIM_B"/>
    <property type="match status" value="1"/>
</dbReference>
<evidence type="ECO:0000313" key="9">
    <source>
        <dbReference type="Proteomes" id="UP000242705"/>
    </source>
</evidence>
<comment type="subunit">
    <text evidence="6 7">Homodimer.</text>
</comment>
<gene>
    <name evidence="6" type="primary">tpiA</name>
    <name evidence="8" type="ORF">C7B47_04975</name>
</gene>
<evidence type="ECO:0000256" key="3">
    <source>
        <dbReference type="ARBA" id="ARBA00022490"/>
    </source>
</evidence>
<feature type="active site" description="Electrophile" evidence="6">
    <location>
        <position position="85"/>
    </location>
</feature>
<protein>
    <recommendedName>
        <fullName evidence="6 7">Triosephosphate isomerase</fullName>
        <shortName evidence="6">TIM</shortName>
        <shortName evidence="6">TPI</shortName>
        <ecNumber evidence="6 7">5.3.1.1</ecNumber>
    </recommendedName>
    <alternativeName>
        <fullName evidence="6">Triose-phosphate isomerase</fullName>
    </alternativeName>
</protein>
<comment type="pathway">
    <text evidence="6 7">Carbohydrate degradation; glycolysis; D-glyceraldehyde 3-phosphate from glycerone phosphate: step 1/1.</text>
</comment>
<evidence type="ECO:0000256" key="6">
    <source>
        <dbReference type="HAMAP-Rule" id="MF_00147"/>
    </source>
</evidence>
<dbReference type="GO" id="GO:0006096">
    <property type="term" value="P:glycolytic process"/>
    <property type="evidence" value="ECO:0007669"/>
    <property type="project" value="UniProtKB-UniRule"/>
</dbReference>
<dbReference type="UniPathway" id="UPA00109">
    <property type="reaction ID" value="UER00189"/>
</dbReference>
<dbReference type="InterPro" id="IPR020861">
    <property type="entry name" value="Triosephosphate_isomerase_AS"/>
</dbReference>
<keyword evidence="4 6" id="KW-0324">Glycolysis</keyword>
<comment type="function">
    <text evidence="6">Involved in the gluconeogenesis. Catalyzes stereospecifically the conversion of dihydroxyacetone phosphate (DHAP) to D-glyceraldehyde-3-phosphate (G3P).</text>
</comment>
<keyword evidence="2 6" id="KW-0312">Gluconeogenesis</keyword>
<dbReference type="UniPathway" id="UPA00138"/>
<organism evidence="8 9">
    <name type="scientific">Sulfobacillus thermosulfidooxidans</name>
    <dbReference type="NCBI Taxonomy" id="28034"/>
    <lineage>
        <taxon>Bacteria</taxon>
        <taxon>Bacillati</taxon>
        <taxon>Bacillota</taxon>
        <taxon>Clostridia</taxon>
        <taxon>Eubacteriales</taxon>
        <taxon>Clostridiales Family XVII. Incertae Sedis</taxon>
        <taxon>Sulfobacillus</taxon>
    </lineage>
</organism>
<evidence type="ECO:0000256" key="5">
    <source>
        <dbReference type="ARBA" id="ARBA00023235"/>
    </source>
</evidence>
<evidence type="ECO:0000313" key="8">
    <source>
        <dbReference type="EMBL" id="PSR28522.1"/>
    </source>
</evidence>
<evidence type="ECO:0000256" key="7">
    <source>
        <dbReference type="RuleBase" id="RU363013"/>
    </source>
</evidence>
<dbReference type="InterPro" id="IPR013785">
    <property type="entry name" value="Aldolase_TIM"/>
</dbReference>
<dbReference type="GO" id="GO:0006094">
    <property type="term" value="P:gluconeogenesis"/>
    <property type="evidence" value="ECO:0007669"/>
    <property type="project" value="UniProtKB-UniRule"/>
</dbReference>
<dbReference type="GO" id="GO:0005829">
    <property type="term" value="C:cytosol"/>
    <property type="evidence" value="ECO:0007669"/>
    <property type="project" value="TreeGrafter"/>
</dbReference>
<dbReference type="InterPro" id="IPR000652">
    <property type="entry name" value="Triosephosphate_isomerase"/>
</dbReference>
<dbReference type="NCBIfam" id="TIGR00419">
    <property type="entry name" value="tim"/>
    <property type="match status" value="1"/>
</dbReference>
<name>A0A1R0IKU2_SULTH</name>
<dbReference type="PANTHER" id="PTHR21139:SF42">
    <property type="entry name" value="TRIOSEPHOSPHATE ISOMERASE"/>
    <property type="match status" value="1"/>
</dbReference>
<reference evidence="8 9" key="1">
    <citation type="journal article" date="2014" name="BMC Genomics">
        <title>Comparison of environmental and isolate Sulfobacillus genomes reveals diverse carbon, sulfur, nitrogen, and hydrogen metabolisms.</title>
        <authorList>
            <person name="Justice N.B."/>
            <person name="Norman A."/>
            <person name="Brown C.T."/>
            <person name="Singh A."/>
            <person name="Thomas B.C."/>
            <person name="Banfield J.F."/>
        </authorList>
    </citation>
    <scope>NUCLEOTIDE SEQUENCE [LARGE SCALE GENOMIC DNA]</scope>
    <source>
        <strain evidence="8">AMDSBA5</strain>
    </source>
</reference>